<keyword evidence="3" id="KW-1185">Reference proteome</keyword>
<proteinExistence type="predicted"/>
<evidence type="ECO:0000256" key="1">
    <source>
        <dbReference type="SAM" id="MobiDB-lite"/>
    </source>
</evidence>
<name>A0ABD2JZL3_HETSC</name>
<reference evidence="2 3" key="1">
    <citation type="submission" date="2024-10" db="EMBL/GenBank/DDBJ databases">
        <authorList>
            <person name="Kim D."/>
        </authorList>
    </citation>
    <scope>NUCLEOTIDE SEQUENCE [LARGE SCALE GENOMIC DNA]</scope>
    <source>
        <strain evidence="2">Taebaek</strain>
    </source>
</reference>
<sequence>MESPSKTATNPIPIKIGKKNSPNRKAGQEDKDEQTVKEIAKSFAKDDEFLRSFNKEFFPKFAKKLTDNGKFASIVQGACNEGDTALERLMNAYDRAMNLYQRILDAFLMIWRQKSKDDQKKIEQISKIKVCKKWEMLNKWNELKKHLLGHKGIFGSPPKRDKQQKKPNQTIWEFNKEVKEQIKIDLMALIRTKSKANCMCQPCEEMKQLARNFSEKDANGEGLSAKVFKISSQNSRVIPLEIKEKKGNEKRMDGKS</sequence>
<feature type="region of interest" description="Disordered" evidence="1">
    <location>
        <begin position="1"/>
        <end position="35"/>
    </location>
</feature>
<dbReference type="EMBL" id="JBICCN010000078">
    <property type="protein sequence ID" value="KAL3096089.1"/>
    <property type="molecule type" value="Genomic_DNA"/>
</dbReference>
<dbReference type="AlphaFoldDB" id="A0ABD2JZL3"/>
<evidence type="ECO:0000313" key="3">
    <source>
        <dbReference type="Proteomes" id="UP001620645"/>
    </source>
</evidence>
<dbReference type="Proteomes" id="UP001620645">
    <property type="component" value="Unassembled WGS sequence"/>
</dbReference>
<feature type="compositionally biased region" description="Polar residues" evidence="1">
    <location>
        <begin position="1"/>
        <end position="10"/>
    </location>
</feature>
<feature type="compositionally biased region" description="Basic and acidic residues" evidence="1">
    <location>
        <begin position="26"/>
        <end position="35"/>
    </location>
</feature>
<evidence type="ECO:0000313" key="2">
    <source>
        <dbReference type="EMBL" id="KAL3096089.1"/>
    </source>
</evidence>
<gene>
    <name evidence="2" type="ORF">niasHS_005848</name>
</gene>
<accession>A0ABD2JZL3</accession>
<comment type="caution">
    <text evidence="2">The sequence shown here is derived from an EMBL/GenBank/DDBJ whole genome shotgun (WGS) entry which is preliminary data.</text>
</comment>
<protein>
    <submittedName>
        <fullName evidence="2">Uncharacterized protein</fullName>
    </submittedName>
</protein>
<organism evidence="2 3">
    <name type="scientific">Heterodera schachtii</name>
    <name type="common">Sugarbeet cyst nematode worm</name>
    <name type="synonym">Tylenchus schachtii</name>
    <dbReference type="NCBI Taxonomy" id="97005"/>
    <lineage>
        <taxon>Eukaryota</taxon>
        <taxon>Metazoa</taxon>
        <taxon>Ecdysozoa</taxon>
        <taxon>Nematoda</taxon>
        <taxon>Chromadorea</taxon>
        <taxon>Rhabditida</taxon>
        <taxon>Tylenchina</taxon>
        <taxon>Tylenchomorpha</taxon>
        <taxon>Tylenchoidea</taxon>
        <taxon>Heteroderidae</taxon>
        <taxon>Heteroderinae</taxon>
        <taxon>Heterodera</taxon>
    </lineage>
</organism>